<feature type="compositionally biased region" description="Basic and acidic residues" evidence="1">
    <location>
        <begin position="51"/>
        <end position="61"/>
    </location>
</feature>
<evidence type="ECO:0000313" key="3">
    <source>
        <dbReference type="Proteomes" id="UP000234323"/>
    </source>
</evidence>
<proteinExistence type="predicted"/>
<organism evidence="2 3">
    <name type="scientific">Rhizophagus irregularis</name>
    <dbReference type="NCBI Taxonomy" id="588596"/>
    <lineage>
        <taxon>Eukaryota</taxon>
        <taxon>Fungi</taxon>
        <taxon>Fungi incertae sedis</taxon>
        <taxon>Mucoromycota</taxon>
        <taxon>Glomeromycotina</taxon>
        <taxon>Glomeromycetes</taxon>
        <taxon>Glomerales</taxon>
        <taxon>Glomeraceae</taxon>
        <taxon>Rhizophagus</taxon>
    </lineage>
</organism>
<name>A0A2I1FZK2_9GLOM</name>
<keyword evidence="3" id="KW-1185">Reference proteome</keyword>
<accession>A0A2I1FZK2</accession>
<sequence>MKKLEIIYKVHVVLLEKCESKSNAKSYSRVRYIIGKKIVAIFYTTITDNNEKLTEKQNNEDKIDEQESQNDTFYNKDEELMIQRAALEVSRSAKIAQNGCIEELENNNYDDSDEENNDEIFQNEISNQIIVEEIQYITSNTN</sequence>
<dbReference type="Proteomes" id="UP000234323">
    <property type="component" value="Unassembled WGS sequence"/>
</dbReference>
<evidence type="ECO:0000313" key="2">
    <source>
        <dbReference type="EMBL" id="PKY39776.1"/>
    </source>
</evidence>
<gene>
    <name evidence="2" type="ORF">RhiirA4_453028</name>
</gene>
<dbReference type="EMBL" id="LLXI01000076">
    <property type="protein sequence ID" value="PKY39776.1"/>
    <property type="molecule type" value="Genomic_DNA"/>
</dbReference>
<feature type="region of interest" description="Disordered" evidence="1">
    <location>
        <begin position="51"/>
        <end position="72"/>
    </location>
</feature>
<dbReference type="VEuPathDB" id="FungiDB:FUN_019180"/>
<protein>
    <submittedName>
        <fullName evidence="2">Uncharacterized protein</fullName>
    </submittedName>
</protein>
<dbReference type="AlphaFoldDB" id="A0A2I1FZK2"/>
<comment type="caution">
    <text evidence="2">The sequence shown here is derived from an EMBL/GenBank/DDBJ whole genome shotgun (WGS) entry which is preliminary data.</text>
</comment>
<evidence type="ECO:0000256" key="1">
    <source>
        <dbReference type="SAM" id="MobiDB-lite"/>
    </source>
</evidence>
<reference evidence="2 3" key="1">
    <citation type="submission" date="2015-10" db="EMBL/GenBank/DDBJ databases">
        <title>Genome analyses suggest a sexual origin of heterokaryosis in a supposedly ancient asexual fungus.</title>
        <authorList>
            <person name="Ropars J."/>
            <person name="Sedzielewska K."/>
            <person name="Noel J."/>
            <person name="Charron P."/>
            <person name="Farinelli L."/>
            <person name="Marton T."/>
            <person name="Kruger M."/>
            <person name="Pelin A."/>
            <person name="Brachmann A."/>
            <person name="Corradi N."/>
        </authorList>
    </citation>
    <scope>NUCLEOTIDE SEQUENCE [LARGE SCALE GENOMIC DNA]</scope>
    <source>
        <strain evidence="2 3">A4</strain>
    </source>
</reference>